<dbReference type="GO" id="GO:0003910">
    <property type="term" value="F:DNA ligase (ATP) activity"/>
    <property type="evidence" value="ECO:0007669"/>
    <property type="project" value="UniProtKB-EC"/>
</dbReference>
<evidence type="ECO:0000313" key="7">
    <source>
        <dbReference type="Proteomes" id="UP000188603"/>
    </source>
</evidence>
<dbReference type="GO" id="GO:0006310">
    <property type="term" value="P:DNA recombination"/>
    <property type="evidence" value="ECO:0007669"/>
    <property type="project" value="InterPro"/>
</dbReference>
<evidence type="ECO:0000256" key="3">
    <source>
        <dbReference type="ARBA" id="ARBA00022598"/>
    </source>
</evidence>
<dbReference type="EMBL" id="CP019699">
    <property type="protein sequence ID" value="AQS56738.1"/>
    <property type="molecule type" value="Genomic_DNA"/>
</dbReference>
<gene>
    <name evidence="6" type="ORF">B0W44_14255</name>
</gene>
<evidence type="ECO:0000256" key="1">
    <source>
        <dbReference type="ARBA" id="ARBA00007572"/>
    </source>
</evidence>
<dbReference type="GO" id="GO:0006281">
    <property type="term" value="P:DNA repair"/>
    <property type="evidence" value="ECO:0007669"/>
    <property type="project" value="InterPro"/>
</dbReference>
<dbReference type="InterPro" id="IPR012310">
    <property type="entry name" value="DNA_ligase_ATP-dep_cent"/>
</dbReference>
<dbReference type="PANTHER" id="PTHR45674:SF4">
    <property type="entry name" value="DNA LIGASE 1"/>
    <property type="match status" value="1"/>
</dbReference>
<dbReference type="SUPFAM" id="SSF50249">
    <property type="entry name" value="Nucleic acid-binding proteins"/>
    <property type="match status" value="1"/>
</dbReference>
<feature type="domain" description="ATP-dependent DNA ligase family profile" evidence="5">
    <location>
        <begin position="109"/>
        <end position="226"/>
    </location>
</feature>
<accession>A0A1U9K9N4</accession>
<evidence type="ECO:0000256" key="2">
    <source>
        <dbReference type="ARBA" id="ARBA00012727"/>
    </source>
</evidence>
<dbReference type="CDD" id="cd07971">
    <property type="entry name" value="OBF_DNA_ligase_LigD"/>
    <property type="match status" value="1"/>
</dbReference>
<dbReference type="GO" id="GO:0005524">
    <property type="term" value="F:ATP binding"/>
    <property type="evidence" value="ECO:0007669"/>
    <property type="project" value="InterPro"/>
</dbReference>
<dbReference type="RefSeq" id="WP_077720603.1">
    <property type="nucleotide sequence ID" value="NZ_CP019699.1"/>
</dbReference>
<proteinExistence type="inferred from homology"/>
<dbReference type="CDD" id="cd07906">
    <property type="entry name" value="Adenylation_DNA_ligase_LigD_LigC"/>
    <property type="match status" value="1"/>
</dbReference>
<dbReference type="PROSITE" id="PS00333">
    <property type="entry name" value="DNA_LIGASE_A2"/>
    <property type="match status" value="1"/>
</dbReference>
<dbReference type="Pfam" id="PF04679">
    <property type="entry name" value="DNA_ligase_A_C"/>
    <property type="match status" value="1"/>
</dbReference>
<dbReference type="AlphaFoldDB" id="A0A1U9K9N4"/>
<evidence type="ECO:0000256" key="4">
    <source>
        <dbReference type="ARBA" id="ARBA00034003"/>
    </source>
</evidence>
<dbReference type="KEGG" id="ntr:B0W44_14255"/>
<sequence length="311" mass="35845">MEPIVPFEPVSTNRIPKGDRWTAQVKWDGVRILTYYDGRDVRLFNRKRRERTRHYPEFTQISSFCSARSVILDGEVIALDADGKPSFHEVMRRDGIRRMDRVDRMRKVVPVTYMIFDVVYCNGEWVRHRNLSERMDILSAVITPCDRVQLVHSHPEGADLFKVVQQHQLEGIVVKDLNSKYEISGKDSRWQKIKNYRDITAVVGGVTLRDGIVNAVLLGAFDAKGRLHYIGHAGTGKLTRGEWQTLTERIKPLIVTDRPFVNRPQRIKGAIWVKPEITVKVQFLEWTKGHTLRQPSIQAFVETSPEACVLT</sequence>
<dbReference type="OrthoDB" id="9802472at2"/>
<comment type="similarity">
    <text evidence="1">Belongs to the ATP-dependent DNA ligase family.</text>
</comment>
<dbReference type="PROSITE" id="PS50160">
    <property type="entry name" value="DNA_LIGASE_A3"/>
    <property type="match status" value="1"/>
</dbReference>
<dbReference type="InterPro" id="IPR012340">
    <property type="entry name" value="NA-bd_OB-fold"/>
</dbReference>
<protein>
    <recommendedName>
        <fullName evidence="2">DNA ligase (ATP)</fullName>
        <ecNumber evidence="2">6.5.1.1</ecNumber>
    </recommendedName>
</protein>
<dbReference type="Gene3D" id="3.30.470.30">
    <property type="entry name" value="DNA ligase/mRNA capping enzyme"/>
    <property type="match status" value="1"/>
</dbReference>
<dbReference type="InterPro" id="IPR012309">
    <property type="entry name" value="DNA_ligase_ATP-dep_C"/>
</dbReference>
<dbReference type="PANTHER" id="PTHR45674">
    <property type="entry name" value="DNA LIGASE 1/3 FAMILY MEMBER"/>
    <property type="match status" value="1"/>
</dbReference>
<comment type="catalytic activity">
    <reaction evidence="4">
        <text>ATP + (deoxyribonucleotide)n-3'-hydroxyl + 5'-phospho-(deoxyribonucleotide)m = (deoxyribonucleotide)n+m + AMP + diphosphate.</text>
        <dbReference type="EC" id="6.5.1.1"/>
    </reaction>
</comment>
<dbReference type="SUPFAM" id="SSF56091">
    <property type="entry name" value="DNA ligase/mRNA capping enzyme, catalytic domain"/>
    <property type="match status" value="1"/>
</dbReference>
<name>A0A1U9K9N4_9BACL</name>
<keyword evidence="7" id="KW-1185">Reference proteome</keyword>
<keyword evidence="3 6" id="KW-0436">Ligase</keyword>
<evidence type="ECO:0000259" key="5">
    <source>
        <dbReference type="PROSITE" id="PS50160"/>
    </source>
</evidence>
<dbReference type="Gene3D" id="2.40.50.140">
    <property type="entry name" value="Nucleic acid-binding proteins"/>
    <property type="match status" value="1"/>
</dbReference>
<reference evidence="6 7" key="1">
    <citation type="journal article" date="2015" name="Int. J. Syst. Evol. Microbiol.">
        <title>Novibacillus thermophilus gen. nov., sp. nov., a Gram-staining-negative and moderately thermophilic member of the family Thermoactinomycetaceae.</title>
        <authorList>
            <person name="Yang G."/>
            <person name="Chen J."/>
            <person name="Zhou S."/>
        </authorList>
    </citation>
    <scope>NUCLEOTIDE SEQUENCE [LARGE SCALE GENOMIC DNA]</scope>
    <source>
        <strain evidence="6 7">SG-1</strain>
    </source>
</reference>
<evidence type="ECO:0000313" key="6">
    <source>
        <dbReference type="EMBL" id="AQS56738.1"/>
    </source>
</evidence>
<dbReference type="Pfam" id="PF01068">
    <property type="entry name" value="DNA_ligase_A_M"/>
    <property type="match status" value="1"/>
</dbReference>
<dbReference type="InterPro" id="IPR016059">
    <property type="entry name" value="DNA_ligase_ATP-dep_CS"/>
</dbReference>
<dbReference type="InterPro" id="IPR050191">
    <property type="entry name" value="ATP-dep_DNA_ligase"/>
</dbReference>
<organism evidence="6 7">
    <name type="scientific">Novibacillus thermophilus</name>
    <dbReference type="NCBI Taxonomy" id="1471761"/>
    <lineage>
        <taxon>Bacteria</taxon>
        <taxon>Bacillati</taxon>
        <taxon>Bacillota</taxon>
        <taxon>Bacilli</taxon>
        <taxon>Bacillales</taxon>
        <taxon>Thermoactinomycetaceae</taxon>
        <taxon>Novibacillus</taxon>
    </lineage>
</organism>
<dbReference type="EC" id="6.5.1.1" evidence="2"/>
<dbReference type="Proteomes" id="UP000188603">
    <property type="component" value="Chromosome"/>
</dbReference>
<dbReference type="PROSITE" id="PS00697">
    <property type="entry name" value="DNA_LIGASE_A1"/>
    <property type="match status" value="1"/>
</dbReference>
<dbReference type="STRING" id="1471761.B0W44_14255"/>